<evidence type="ECO:0000256" key="9">
    <source>
        <dbReference type="ARBA" id="ARBA00022777"/>
    </source>
</evidence>
<keyword evidence="11 15" id="KW-1133">Transmembrane helix</keyword>
<evidence type="ECO:0000256" key="4">
    <source>
        <dbReference type="ARBA" id="ARBA00022475"/>
    </source>
</evidence>
<dbReference type="SUPFAM" id="SSF55874">
    <property type="entry name" value="ATPase domain of HSP90 chaperone/DNA topoisomerase II/histidine kinase"/>
    <property type="match status" value="1"/>
</dbReference>
<feature type="modified residue" description="Phosphohistidine" evidence="13">
    <location>
        <position position="759"/>
    </location>
</feature>
<evidence type="ECO:0000259" key="18">
    <source>
        <dbReference type="PROSITE" id="PS50894"/>
    </source>
</evidence>
<feature type="transmembrane region" description="Helical" evidence="15">
    <location>
        <begin position="12"/>
        <end position="31"/>
    </location>
</feature>
<dbReference type="InterPro" id="IPR036641">
    <property type="entry name" value="HPT_dom_sf"/>
</dbReference>
<evidence type="ECO:0000256" key="2">
    <source>
        <dbReference type="ARBA" id="ARBA00004429"/>
    </source>
</evidence>
<feature type="transmembrane region" description="Helical" evidence="15">
    <location>
        <begin position="275"/>
        <end position="295"/>
    </location>
</feature>
<dbReference type="EC" id="2.7.13.3" evidence="3"/>
<evidence type="ECO:0000256" key="3">
    <source>
        <dbReference type="ARBA" id="ARBA00012438"/>
    </source>
</evidence>
<dbReference type="CDD" id="cd16922">
    <property type="entry name" value="HATPase_EvgS-ArcB-TorS-like"/>
    <property type="match status" value="1"/>
</dbReference>
<dbReference type="FunFam" id="3.30.565.10:FF:000010">
    <property type="entry name" value="Sensor histidine kinase RcsC"/>
    <property type="match status" value="1"/>
</dbReference>
<dbReference type="SUPFAM" id="SSF47226">
    <property type="entry name" value="Histidine-containing phosphotransfer domain, HPT domain"/>
    <property type="match status" value="1"/>
</dbReference>
<evidence type="ECO:0000256" key="1">
    <source>
        <dbReference type="ARBA" id="ARBA00000085"/>
    </source>
</evidence>
<dbReference type="PROSITE" id="PS50109">
    <property type="entry name" value="HIS_KIN"/>
    <property type="match status" value="1"/>
</dbReference>
<dbReference type="InterPro" id="IPR003594">
    <property type="entry name" value="HATPase_dom"/>
</dbReference>
<keyword evidence="7" id="KW-0808">Transferase</keyword>
<dbReference type="PRINTS" id="PR00344">
    <property type="entry name" value="BCTRLSENSOR"/>
</dbReference>
<keyword evidence="8 15" id="KW-0812">Transmembrane</keyword>
<keyword evidence="12 15" id="KW-0472">Membrane</keyword>
<protein>
    <recommendedName>
        <fullName evidence="3">histidine kinase</fullName>
        <ecNumber evidence="3">2.7.13.3</ecNumber>
    </recommendedName>
</protein>
<keyword evidence="6 14" id="KW-0597">Phosphoprotein</keyword>
<sequence>MNRSKNKFTFKIVLSYLVLITMVVVVGFFIFSEIRVFLTAETGNETESKFVRTGTLLTDLYQAESLSKLALQGNNTKAIDTYALKIDSIYVQIDTIRKHTESIYYKELLDSVQGLLQKKVANSKELRKLKEKNQVNSSLDNALKEFNKMEASYGRITAQSLNPNYNNLPKREQEILNNWASYLSANVPKVNSETPTTHQIDSILDASKLLLTQAKLKNTKTQRTMDQKEMELNRNDLQLSQQLRSIINAFEQDVILSTYNENLQKQTALRKSIRLAGFAALLGLMIVAVFTLLITRDFWKLQTYRQNLEKEKKYSESLLKSREQLISTVGHDLRTPLNTITGYSELMENTGLTTKQSTYLKNVKSASLYVDSLVNDLLDFSKLEAGKIKIEKIPFVLSHLLYETAENLKEINSKKPIDLVLNVDSKLENPVLGDPFRIRQILTNLIGNAYKFTDQGFIQIDAHVERETSERYFTVVKVIDSGIGIKKEKQEHIFKEFTQAEEQTEKKYGGYGLGLTISKKLTELLKGNLSLISEENMGSTFIIHIPFEISKAPLPNKKKMALPPKNGLTLLIIDDDSAMLKLLKELCNSFGISTYIFPDFEHINLDADLTYDAVLTDIQMPGTDGFQVLEKLKSGHHLHYKNQPVIAMTGRRDLANSAYSKAGFSKVIQKPFTREVLIDTLGELFPSTIHKKEEKRLKTKHRKISNLFDLDVLSSFLGDNQQAMGEVLQTFISETQGNMEQMTQALKNSDYAEINKIAHRMLPMFRQLKAKDIVPILENLETLKANEEKSKDLSVQQNDLKNKVIILLLAIEDYLATSPTYSD</sequence>
<evidence type="ECO:0000256" key="8">
    <source>
        <dbReference type="ARBA" id="ARBA00022692"/>
    </source>
</evidence>
<keyword evidence="5" id="KW-0997">Cell inner membrane</keyword>
<dbReference type="InterPro" id="IPR011006">
    <property type="entry name" value="CheY-like_superfamily"/>
</dbReference>
<dbReference type="Gene3D" id="3.30.565.10">
    <property type="entry name" value="Histidine kinase-like ATPase, C-terminal domain"/>
    <property type="match status" value="1"/>
</dbReference>
<dbReference type="Gene3D" id="1.20.120.160">
    <property type="entry name" value="HPT domain"/>
    <property type="match status" value="1"/>
</dbReference>
<organism evidence="19 20">
    <name type="scientific">Cerina litoralis</name>
    <dbReference type="NCBI Taxonomy" id="2874477"/>
    <lineage>
        <taxon>Bacteria</taxon>
        <taxon>Pseudomonadati</taxon>
        <taxon>Bacteroidota</taxon>
        <taxon>Flavobacteriia</taxon>
        <taxon>Flavobacteriales</taxon>
        <taxon>Flavobacteriaceae</taxon>
        <taxon>Cerina</taxon>
    </lineage>
</organism>
<dbReference type="Pfam" id="PF00512">
    <property type="entry name" value="HisKA"/>
    <property type="match status" value="1"/>
</dbReference>
<evidence type="ECO:0000256" key="15">
    <source>
        <dbReference type="SAM" id="Phobius"/>
    </source>
</evidence>
<evidence type="ECO:0000256" key="14">
    <source>
        <dbReference type="PROSITE-ProRule" id="PRU00169"/>
    </source>
</evidence>
<dbReference type="Proteomes" id="UP001200642">
    <property type="component" value="Unassembled WGS sequence"/>
</dbReference>
<dbReference type="Pfam" id="PF02518">
    <property type="entry name" value="HATPase_c"/>
    <property type="match status" value="1"/>
</dbReference>
<keyword evidence="20" id="KW-1185">Reference proteome</keyword>
<dbReference type="RefSeq" id="WP_317901365.1">
    <property type="nucleotide sequence ID" value="NZ_JAIRBC010000006.1"/>
</dbReference>
<dbReference type="InterPro" id="IPR001789">
    <property type="entry name" value="Sig_transdc_resp-reg_receiver"/>
</dbReference>
<comment type="catalytic activity">
    <reaction evidence="1">
        <text>ATP + protein L-histidine = ADP + protein N-phospho-L-histidine.</text>
        <dbReference type="EC" id="2.7.13.3"/>
    </reaction>
</comment>
<comment type="caution">
    <text evidence="19">The sequence shown here is derived from an EMBL/GenBank/DDBJ whole genome shotgun (WGS) entry which is preliminary data.</text>
</comment>
<dbReference type="SMART" id="SM00448">
    <property type="entry name" value="REC"/>
    <property type="match status" value="1"/>
</dbReference>
<evidence type="ECO:0000256" key="11">
    <source>
        <dbReference type="ARBA" id="ARBA00022989"/>
    </source>
</evidence>
<comment type="subcellular location">
    <subcellularLocation>
        <location evidence="2">Cell inner membrane</location>
        <topology evidence="2">Multi-pass membrane protein</topology>
    </subcellularLocation>
</comment>
<evidence type="ECO:0000256" key="13">
    <source>
        <dbReference type="PROSITE-ProRule" id="PRU00110"/>
    </source>
</evidence>
<evidence type="ECO:0000256" key="5">
    <source>
        <dbReference type="ARBA" id="ARBA00022519"/>
    </source>
</evidence>
<dbReference type="CDD" id="cd00156">
    <property type="entry name" value="REC"/>
    <property type="match status" value="1"/>
</dbReference>
<evidence type="ECO:0000259" key="16">
    <source>
        <dbReference type="PROSITE" id="PS50109"/>
    </source>
</evidence>
<dbReference type="EMBL" id="JAIRBC010000006">
    <property type="protein sequence ID" value="MCG2460223.1"/>
    <property type="molecule type" value="Genomic_DNA"/>
</dbReference>
<proteinExistence type="predicted"/>
<dbReference type="InterPro" id="IPR036890">
    <property type="entry name" value="HATPase_C_sf"/>
</dbReference>
<feature type="domain" description="HPt" evidence="18">
    <location>
        <begin position="720"/>
        <end position="822"/>
    </location>
</feature>
<dbReference type="SMART" id="SM00387">
    <property type="entry name" value="HATPase_c"/>
    <property type="match status" value="1"/>
</dbReference>
<reference evidence="19" key="1">
    <citation type="submission" date="2023-02" db="EMBL/GenBank/DDBJ databases">
        <title>Genome of Flavobacteriaceae gen. nov. sp. strain F89.</title>
        <authorList>
            <person name="Wang Y."/>
        </authorList>
    </citation>
    <scope>NUCLEOTIDE SEQUENCE</scope>
    <source>
        <strain evidence="19">F89</strain>
    </source>
</reference>
<keyword evidence="4" id="KW-1003">Cell membrane</keyword>
<feature type="domain" description="Histidine kinase" evidence="16">
    <location>
        <begin position="328"/>
        <end position="549"/>
    </location>
</feature>
<keyword evidence="9" id="KW-0418">Kinase</keyword>
<dbReference type="Gene3D" id="1.10.287.130">
    <property type="match status" value="1"/>
</dbReference>
<dbReference type="PROSITE" id="PS50894">
    <property type="entry name" value="HPT"/>
    <property type="match status" value="1"/>
</dbReference>
<dbReference type="InterPro" id="IPR003661">
    <property type="entry name" value="HisK_dim/P_dom"/>
</dbReference>
<evidence type="ECO:0000259" key="17">
    <source>
        <dbReference type="PROSITE" id="PS50110"/>
    </source>
</evidence>
<keyword evidence="10" id="KW-0067">ATP-binding</keyword>
<dbReference type="SMART" id="SM00388">
    <property type="entry name" value="HisKA"/>
    <property type="match status" value="1"/>
</dbReference>
<dbReference type="Pfam" id="PF00072">
    <property type="entry name" value="Response_reg"/>
    <property type="match status" value="1"/>
</dbReference>
<accession>A0AAE3ESM3</accession>
<evidence type="ECO:0000256" key="10">
    <source>
        <dbReference type="ARBA" id="ARBA00022840"/>
    </source>
</evidence>
<dbReference type="PANTHER" id="PTHR43047">
    <property type="entry name" value="TWO-COMPONENT HISTIDINE PROTEIN KINASE"/>
    <property type="match status" value="1"/>
</dbReference>
<dbReference type="InterPro" id="IPR005467">
    <property type="entry name" value="His_kinase_dom"/>
</dbReference>
<evidence type="ECO:0000256" key="12">
    <source>
        <dbReference type="ARBA" id="ARBA00023136"/>
    </source>
</evidence>
<dbReference type="PROSITE" id="PS50110">
    <property type="entry name" value="RESPONSE_REGULATORY"/>
    <property type="match status" value="1"/>
</dbReference>
<dbReference type="InterPro" id="IPR004358">
    <property type="entry name" value="Sig_transdc_His_kin-like_C"/>
</dbReference>
<dbReference type="SUPFAM" id="SSF52172">
    <property type="entry name" value="CheY-like"/>
    <property type="match status" value="1"/>
</dbReference>
<keyword evidence="10" id="KW-0547">Nucleotide-binding</keyword>
<dbReference type="Gene3D" id="3.40.50.2300">
    <property type="match status" value="1"/>
</dbReference>
<dbReference type="AlphaFoldDB" id="A0AAE3ESM3"/>
<evidence type="ECO:0000313" key="19">
    <source>
        <dbReference type="EMBL" id="MCG2460223.1"/>
    </source>
</evidence>
<feature type="domain" description="Response regulatory" evidence="17">
    <location>
        <begin position="569"/>
        <end position="685"/>
    </location>
</feature>
<gene>
    <name evidence="19" type="ORF">K8352_05645</name>
</gene>
<dbReference type="InterPro" id="IPR036097">
    <property type="entry name" value="HisK_dim/P_sf"/>
</dbReference>
<dbReference type="SUPFAM" id="SSF47384">
    <property type="entry name" value="Homodimeric domain of signal transducing histidine kinase"/>
    <property type="match status" value="1"/>
</dbReference>
<dbReference type="GO" id="GO:0000155">
    <property type="term" value="F:phosphorelay sensor kinase activity"/>
    <property type="evidence" value="ECO:0007669"/>
    <property type="project" value="InterPro"/>
</dbReference>
<dbReference type="GO" id="GO:0005886">
    <property type="term" value="C:plasma membrane"/>
    <property type="evidence" value="ECO:0007669"/>
    <property type="project" value="UniProtKB-SubCell"/>
</dbReference>
<dbReference type="CDD" id="cd00082">
    <property type="entry name" value="HisKA"/>
    <property type="match status" value="1"/>
</dbReference>
<name>A0AAE3ESM3_9FLAO</name>
<evidence type="ECO:0000256" key="6">
    <source>
        <dbReference type="ARBA" id="ARBA00022553"/>
    </source>
</evidence>
<evidence type="ECO:0000256" key="7">
    <source>
        <dbReference type="ARBA" id="ARBA00022679"/>
    </source>
</evidence>
<dbReference type="InterPro" id="IPR008207">
    <property type="entry name" value="Sig_transdc_His_kin_Hpt_dom"/>
</dbReference>
<evidence type="ECO:0000313" key="20">
    <source>
        <dbReference type="Proteomes" id="UP001200642"/>
    </source>
</evidence>
<feature type="modified residue" description="4-aspartylphosphate" evidence="14">
    <location>
        <position position="617"/>
    </location>
</feature>